<evidence type="ECO:0000256" key="1">
    <source>
        <dbReference type="SAM" id="MobiDB-lite"/>
    </source>
</evidence>
<dbReference type="Proteomes" id="UP001345219">
    <property type="component" value="Chromosome 2"/>
</dbReference>
<accession>A0AAN7PY02</accession>
<feature type="region of interest" description="Disordered" evidence="1">
    <location>
        <begin position="720"/>
        <end position="758"/>
    </location>
</feature>
<protein>
    <submittedName>
        <fullName evidence="2">Uncharacterized protein</fullName>
    </submittedName>
</protein>
<feature type="compositionally biased region" description="Polar residues" evidence="1">
    <location>
        <begin position="299"/>
        <end position="313"/>
    </location>
</feature>
<dbReference type="PANTHER" id="PTHR31949:SF3">
    <property type="entry name" value="RUN_FYVE DOMAIN PROTEIN"/>
    <property type="match status" value="1"/>
</dbReference>
<dbReference type="AlphaFoldDB" id="A0AAN7PY02"/>
<feature type="region of interest" description="Disordered" evidence="1">
    <location>
        <begin position="1"/>
        <end position="29"/>
    </location>
</feature>
<feature type="compositionally biased region" description="Polar residues" evidence="1">
    <location>
        <begin position="738"/>
        <end position="750"/>
    </location>
</feature>
<feature type="compositionally biased region" description="Polar residues" evidence="1">
    <location>
        <begin position="237"/>
        <end position="246"/>
    </location>
</feature>
<reference evidence="2 3" key="1">
    <citation type="journal article" date="2023" name="Hortic Res">
        <title>Pangenome of water caltrop reveals structural variations and asymmetric subgenome divergence after allopolyploidization.</title>
        <authorList>
            <person name="Zhang X."/>
            <person name="Chen Y."/>
            <person name="Wang L."/>
            <person name="Yuan Y."/>
            <person name="Fang M."/>
            <person name="Shi L."/>
            <person name="Lu R."/>
            <person name="Comes H.P."/>
            <person name="Ma Y."/>
            <person name="Chen Y."/>
            <person name="Huang G."/>
            <person name="Zhou Y."/>
            <person name="Zheng Z."/>
            <person name="Qiu Y."/>
        </authorList>
    </citation>
    <scope>NUCLEOTIDE SEQUENCE [LARGE SCALE GENOMIC DNA]</scope>
    <source>
        <tissue evidence="2">Roots</tissue>
    </source>
</reference>
<organism evidence="2 3">
    <name type="scientific">Trapa incisa</name>
    <dbReference type="NCBI Taxonomy" id="236973"/>
    <lineage>
        <taxon>Eukaryota</taxon>
        <taxon>Viridiplantae</taxon>
        <taxon>Streptophyta</taxon>
        <taxon>Embryophyta</taxon>
        <taxon>Tracheophyta</taxon>
        <taxon>Spermatophyta</taxon>
        <taxon>Magnoliopsida</taxon>
        <taxon>eudicotyledons</taxon>
        <taxon>Gunneridae</taxon>
        <taxon>Pentapetalae</taxon>
        <taxon>rosids</taxon>
        <taxon>malvids</taxon>
        <taxon>Myrtales</taxon>
        <taxon>Lythraceae</taxon>
        <taxon>Trapa</taxon>
    </lineage>
</organism>
<evidence type="ECO:0000313" key="3">
    <source>
        <dbReference type="Proteomes" id="UP001345219"/>
    </source>
</evidence>
<sequence>MLPSPASRRSPGRDMRVQHHKRGRSLEGSLLVQEKDDDLALFNEMQARERENFLLQSSDDFEDAFSSKLRHFADYKIGISIPARGESNDLLHADGEKNDYEWLMTPPDTPLFPSLDDEPAPANIPSRGRKLSQPISISRSSTMERSHRSSRGSASPSRSSLSPRSSNSMGQSRGKPFSASHTSQISSFQSATPSRRTSPPPSKQSSVRRSSSPTPRRMSTGSSASMGTVGVRGMSPQKATRGSSASPKIKAWQANIPGFSCDVPPNLRTSLADRPASYVRGSSPASRNGRDSSLKVNRKSMSPTATRSVSSTYSHERDSFSPHGKGSVASSGDDDVDSLPSVTMGSLEQCTPRKASTYSNNNKSFVHSRRSPKMSTSAPKRSFDSVLRQMDNRKAPQNMFRPLLSSVPSTTFYAGKANFAHAITLKNSSITTNSKMSSDEGASVLLDTEYNFYNRDGIVDESEKMLCPDIQEEIFAFDKEDVELGSELHGDIHRGHMTKDSSVVADDVEVSTPQISTQVHHSEVDDIGNTMLCSLCGCSYAATDLKDTEIKLCKECRMKENFPSVTFEETFSVATDRPPFMAISALEKCEDVDSLMMVVSGSPQVAELDESRCNVTHLGDDSPSPSHVEVPEGNAFKRGEENMSNGRGTTDRGGCDQESDHLFDHPNSEITSEGAGISLLLKRSNSAKGLIVHSRALASAILPYEDTSYAKETTISMRSSIGHGSFSSSSSIDLNSSKQTETWMQRQLSGKKSDNDNRYEVKSQGVVSSLSRTSSYSHQAVGLGTVTSESNFEGSVGDMSKNLSAETAGASLGEQPYLDVMGTNLPYSPLIQNAVLQEDSSEHGESGRVTDASALQFSSDVIDDGLRDDSAEFRDDIQETSNLENCEDLHENIRNQTNPKASTATENATSDTCMNVSNEMPGSADVSYASKSEIKVSDCHNCEAGSEVVDAYPNLNSPINESKEPLEKDTSTFVPISSNHVVDILEESTVTVESHGRSRTRSLTLEEATDTILFCSSIVHDLAYSAASMAMEKEHEALEALEGFRPTVTLVGKSISSGRKDPRSGRIISKRGLKPHNRTPKKKRADAYKKPPSSEPENDENVDESLTRNIGLPHKFDSAKVPRKLESKCNCTIM</sequence>
<feature type="compositionally biased region" description="Low complexity" evidence="1">
    <location>
        <begin position="189"/>
        <end position="223"/>
    </location>
</feature>
<name>A0AAN7PY02_9MYRT</name>
<feature type="compositionally biased region" description="Polar residues" evidence="1">
    <location>
        <begin position="340"/>
        <end position="365"/>
    </location>
</feature>
<feature type="compositionally biased region" description="Low complexity" evidence="1">
    <location>
        <begin position="720"/>
        <end position="737"/>
    </location>
</feature>
<evidence type="ECO:0000313" key="2">
    <source>
        <dbReference type="EMBL" id="KAK4753620.1"/>
    </source>
</evidence>
<proteinExistence type="predicted"/>
<feature type="compositionally biased region" description="Basic and acidic residues" evidence="1">
    <location>
        <begin position="649"/>
        <end position="667"/>
    </location>
</feature>
<comment type="caution">
    <text evidence="2">The sequence shown here is derived from an EMBL/GenBank/DDBJ whole genome shotgun (WGS) entry which is preliminary data.</text>
</comment>
<feature type="region of interest" description="Disordered" evidence="1">
    <location>
        <begin position="270"/>
        <end position="381"/>
    </location>
</feature>
<dbReference type="PANTHER" id="PTHR31949">
    <property type="entry name" value="GASTRIC MUCIN-LIKE PROTEIN"/>
    <property type="match status" value="1"/>
</dbReference>
<feature type="region of interest" description="Disordered" evidence="1">
    <location>
        <begin position="1053"/>
        <end position="1119"/>
    </location>
</feature>
<feature type="compositionally biased region" description="Basic residues" evidence="1">
    <location>
        <begin position="1068"/>
        <end position="1084"/>
    </location>
</feature>
<keyword evidence="3" id="KW-1185">Reference proteome</keyword>
<feature type="region of interest" description="Disordered" evidence="1">
    <location>
        <begin position="101"/>
        <end position="248"/>
    </location>
</feature>
<feature type="region of interest" description="Disordered" evidence="1">
    <location>
        <begin position="617"/>
        <end position="669"/>
    </location>
</feature>
<feature type="compositionally biased region" description="Polar residues" evidence="1">
    <location>
        <begin position="179"/>
        <end position="188"/>
    </location>
</feature>
<dbReference type="GO" id="GO:0055028">
    <property type="term" value="C:cortical microtubule"/>
    <property type="evidence" value="ECO:0007669"/>
    <property type="project" value="TreeGrafter"/>
</dbReference>
<gene>
    <name evidence="2" type="ORF">SAY87_001724</name>
</gene>
<dbReference type="GO" id="GO:0043622">
    <property type="term" value="P:cortical microtubule organization"/>
    <property type="evidence" value="ECO:0007669"/>
    <property type="project" value="TreeGrafter"/>
</dbReference>
<dbReference type="EMBL" id="JAXIOK010000015">
    <property type="protein sequence ID" value="KAK4753620.1"/>
    <property type="molecule type" value="Genomic_DNA"/>
</dbReference>
<feature type="compositionally biased region" description="Low complexity" evidence="1">
    <location>
        <begin position="151"/>
        <end position="168"/>
    </location>
</feature>